<comment type="caution">
    <text evidence="2">The sequence shown here is derived from an EMBL/GenBank/DDBJ whole genome shotgun (WGS) entry which is preliminary data.</text>
</comment>
<protein>
    <submittedName>
        <fullName evidence="2">Uncharacterized protein</fullName>
    </submittedName>
</protein>
<feature type="compositionally biased region" description="Polar residues" evidence="1">
    <location>
        <begin position="25"/>
        <end position="37"/>
    </location>
</feature>
<evidence type="ECO:0000313" key="2">
    <source>
        <dbReference type="EMBL" id="KAG1900061.1"/>
    </source>
</evidence>
<keyword evidence="3" id="KW-1185">Reference proteome</keyword>
<proteinExistence type="predicted"/>
<feature type="region of interest" description="Disordered" evidence="1">
    <location>
        <begin position="1"/>
        <end position="64"/>
    </location>
</feature>
<gene>
    <name evidence="2" type="ORF">F5891DRAFT_1189149</name>
</gene>
<dbReference type="GeneID" id="64661408"/>
<evidence type="ECO:0000256" key="1">
    <source>
        <dbReference type="SAM" id="MobiDB-lite"/>
    </source>
</evidence>
<dbReference type="EMBL" id="JABBWK010000029">
    <property type="protein sequence ID" value="KAG1900061.1"/>
    <property type="molecule type" value="Genomic_DNA"/>
</dbReference>
<feature type="compositionally biased region" description="Polar residues" evidence="1">
    <location>
        <begin position="1"/>
        <end position="14"/>
    </location>
</feature>
<name>A0AAD4E693_9AGAM</name>
<dbReference type="Proteomes" id="UP001195769">
    <property type="component" value="Unassembled WGS sequence"/>
</dbReference>
<organism evidence="2 3">
    <name type="scientific">Suillus fuscotomentosus</name>
    <dbReference type="NCBI Taxonomy" id="1912939"/>
    <lineage>
        <taxon>Eukaryota</taxon>
        <taxon>Fungi</taxon>
        <taxon>Dikarya</taxon>
        <taxon>Basidiomycota</taxon>
        <taxon>Agaricomycotina</taxon>
        <taxon>Agaricomycetes</taxon>
        <taxon>Agaricomycetidae</taxon>
        <taxon>Boletales</taxon>
        <taxon>Suillineae</taxon>
        <taxon>Suillaceae</taxon>
        <taxon>Suillus</taxon>
    </lineage>
</organism>
<dbReference type="RefSeq" id="XP_041225637.1">
    <property type="nucleotide sequence ID" value="XM_041367110.1"/>
</dbReference>
<evidence type="ECO:0000313" key="3">
    <source>
        <dbReference type="Proteomes" id="UP001195769"/>
    </source>
</evidence>
<accession>A0AAD4E693</accession>
<dbReference type="AlphaFoldDB" id="A0AAD4E693"/>
<reference evidence="2" key="1">
    <citation type="journal article" date="2020" name="New Phytol.">
        <title>Comparative genomics reveals dynamic genome evolution in host specialist ectomycorrhizal fungi.</title>
        <authorList>
            <person name="Lofgren L.A."/>
            <person name="Nguyen N.H."/>
            <person name="Vilgalys R."/>
            <person name="Ruytinx J."/>
            <person name="Liao H.L."/>
            <person name="Branco S."/>
            <person name="Kuo A."/>
            <person name="LaButti K."/>
            <person name="Lipzen A."/>
            <person name="Andreopoulos W."/>
            <person name="Pangilinan J."/>
            <person name="Riley R."/>
            <person name="Hundley H."/>
            <person name="Na H."/>
            <person name="Barry K."/>
            <person name="Grigoriev I.V."/>
            <person name="Stajich J.E."/>
            <person name="Kennedy P.G."/>
        </authorList>
    </citation>
    <scope>NUCLEOTIDE SEQUENCE</scope>
    <source>
        <strain evidence="2">FC203</strain>
    </source>
</reference>
<sequence length="261" mass="28289">MSASMPQRSTTFGNYSFAHNPPTPHSNQHNTDASFGSSPPAMGGSKCASQMLGPNDHSSSASSQRIATMSDSMRAVVPMMADTNVFLWMSDSPSSRNAILHSGSPYNSPTPHDLGGPEPPVIQRREGSTYLHVHSQWPIGHTLPMSSQCNMTTSNTHSVVPMMENPNAASWAPNNLGAAASLGWPGESQFVPYLHELGGASIANAGTDWPYFVRALAMGDDRLGYTFCRSYDDKFQRCLADTKQSQDLCLTWPLTKRDMCS</sequence>